<evidence type="ECO:0000256" key="4">
    <source>
        <dbReference type="ARBA" id="ARBA00022833"/>
    </source>
</evidence>
<evidence type="ECO:0000313" key="6">
    <source>
        <dbReference type="EMBL" id="MFC4352999.1"/>
    </source>
</evidence>
<evidence type="ECO:0000256" key="2">
    <source>
        <dbReference type="ARBA" id="ARBA00022723"/>
    </source>
</evidence>
<dbReference type="InterPro" id="IPR016193">
    <property type="entry name" value="Cytidine_deaminase-like"/>
</dbReference>
<comment type="similarity">
    <text evidence="1">Belongs to the cytidine and deoxycytidylate deaminase family.</text>
</comment>
<keyword evidence="2" id="KW-0479">Metal-binding</keyword>
<feature type="domain" description="CMP/dCMP-type deaminase" evidence="5">
    <location>
        <begin position="244"/>
        <end position="436"/>
    </location>
</feature>
<protein>
    <submittedName>
        <fullName evidence="6">Anti-phage dCTP deaminase</fullName>
    </submittedName>
</protein>
<keyword evidence="7" id="KW-1185">Reference proteome</keyword>
<gene>
    <name evidence="6" type="ORF">ACFOW6_15720</name>
</gene>
<dbReference type="Gene3D" id="3.40.140.10">
    <property type="entry name" value="Cytidine Deaminase, domain 2"/>
    <property type="match status" value="1"/>
</dbReference>
<dbReference type="PANTHER" id="PTHR11086:SF18">
    <property type="entry name" value="DEOXYCYTIDYLATE DEAMINASE"/>
    <property type="match status" value="1"/>
</dbReference>
<evidence type="ECO:0000256" key="3">
    <source>
        <dbReference type="ARBA" id="ARBA00022801"/>
    </source>
</evidence>
<dbReference type="InterPro" id="IPR027417">
    <property type="entry name" value="P-loop_NTPase"/>
</dbReference>
<dbReference type="SUPFAM" id="SSF53927">
    <property type="entry name" value="Cytidine deaminase-like"/>
    <property type="match status" value="1"/>
</dbReference>
<dbReference type="EMBL" id="JBHSCW010000010">
    <property type="protein sequence ID" value="MFC4352999.1"/>
    <property type="molecule type" value="Genomic_DNA"/>
</dbReference>
<keyword evidence="3" id="KW-0378">Hydrolase</keyword>
<dbReference type="Proteomes" id="UP001595799">
    <property type="component" value="Unassembled WGS sequence"/>
</dbReference>
<dbReference type="RefSeq" id="WP_382423375.1">
    <property type="nucleotide sequence ID" value="NZ_JBHSCW010000010.1"/>
</dbReference>
<evidence type="ECO:0000259" key="5">
    <source>
        <dbReference type="PROSITE" id="PS51747"/>
    </source>
</evidence>
<organism evidence="6 7">
    <name type="scientific">Fodinicurvata halophila</name>
    <dbReference type="NCBI Taxonomy" id="1419723"/>
    <lineage>
        <taxon>Bacteria</taxon>
        <taxon>Pseudomonadati</taxon>
        <taxon>Pseudomonadota</taxon>
        <taxon>Alphaproteobacteria</taxon>
        <taxon>Rhodospirillales</taxon>
        <taxon>Rhodovibrionaceae</taxon>
        <taxon>Fodinicurvata</taxon>
    </lineage>
</organism>
<name>A0ABV8UR54_9PROT</name>
<dbReference type="NCBIfam" id="NF041025">
    <property type="entry name" value="antiphage_deaminase"/>
    <property type="match status" value="1"/>
</dbReference>
<evidence type="ECO:0000313" key="7">
    <source>
        <dbReference type="Proteomes" id="UP001595799"/>
    </source>
</evidence>
<reference evidence="7" key="1">
    <citation type="journal article" date="2019" name="Int. J. Syst. Evol. Microbiol.">
        <title>The Global Catalogue of Microorganisms (GCM) 10K type strain sequencing project: providing services to taxonomists for standard genome sequencing and annotation.</title>
        <authorList>
            <consortium name="The Broad Institute Genomics Platform"/>
            <consortium name="The Broad Institute Genome Sequencing Center for Infectious Disease"/>
            <person name="Wu L."/>
            <person name="Ma J."/>
        </authorList>
    </citation>
    <scope>NUCLEOTIDE SEQUENCE [LARGE SCALE GENOMIC DNA]</scope>
    <source>
        <strain evidence="7">CECT 8472</strain>
    </source>
</reference>
<dbReference type="PROSITE" id="PS51747">
    <property type="entry name" value="CYT_DCMP_DEAMINASES_2"/>
    <property type="match status" value="1"/>
</dbReference>
<dbReference type="PROSITE" id="PS00903">
    <property type="entry name" value="CYT_DCMP_DEAMINASES_1"/>
    <property type="match status" value="1"/>
</dbReference>
<dbReference type="InterPro" id="IPR016192">
    <property type="entry name" value="APOBEC/CMP_deaminase_Zn-bd"/>
</dbReference>
<dbReference type="InterPro" id="IPR015517">
    <property type="entry name" value="dCMP_deaminase-rel"/>
</dbReference>
<sequence>MFEEKKHPELVFGLVGPIGVNMDDVESKLCASLQTVGYEPISIRATEIMQQVDVGIEIKHSADPLTHYQTRIDYANAVRRKCNNDAAIAGLVMLHIRQLRYDINSQILSNKELESENASEIPLQKHAFVIRQFKRKEEIDALKKVYGSKFIQLSANARQEERLKGLSRRMASQNPNLDKDTCDKYAEQLIERDLNEITVNWGQRIGDVFHLGDVFVDANTEVLIEKNIRRFVEAFFGRNSISPSADEYGTYMAASASLRSIDTARQVGASIFTTESEVVALGCNEVPKAGGGTYWSDDIDPHRDYDEGHDANTTYKRRLLFDIIKRLRDNEFINSPSSDIDLFQEIIGNENISDSLLMDITEFGRMTHAEMNAITDAARLGRSLKGATLYCTTFPCHNCAKHIIASGIQRVVFIEPYPKSKASELHEDSISFGRNRSTNKVSFEHFYGISPRRYRDIFEKKRRRKGDGTLEEWYEKEAAPRIEDRSSFHTFNETSAIFSILEKVAEDFNLTE</sequence>
<proteinExistence type="inferred from homology"/>
<dbReference type="Gene3D" id="3.40.50.300">
    <property type="entry name" value="P-loop containing nucleotide triphosphate hydrolases"/>
    <property type="match status" value="1"/>
</dbReference>
<comment type="caution">
    <text evidence="6">The sequence shown here is derived from an EMBL/GenBank/DDBJ whole genome shotgun (WGS) entry which is preliminary data.</text>
</comment>
<keyword evidence="4" id="KW-0862">Zinc</keyword>
<dbReference type="Pfam" id="PF00383">
    <property type="entry name" value="dCMP_cyt_deam_1"/>
    <property type="match status" value="1"/>
</dbReference>
<dbReference type="InterPro" id="IPR002125">
    <property type="entry name" value="CMP_dCMP_dom"/>
</dbReference>
<dbReference type="PANTHER" id="PTHR11086">
    <property type="entry name" value="DEOXYCYTIDYLATE DEAMINASE-RELATED"/>
    <property type="match status" value="1"/>
</dbReference>
<accession>A0ABV8UR54</accession>
<evidence type="ECO:0000256" key="1">
    <source>
        <dbReference type="ARBA" id="ARBA00006576"/>
    </source>
</evidence>